<evidence type="ECO:0000256" key="2">
    <source>
        <dbReference type="ARBA" id="ARBA00008870"/>
    </source>
</evidence>
<proteinExistence type="inferred from homology"/>
<dbReference type="EC" id="2.3.1.257" evidence="3"/>
<dbReference type="GO" id="GO:1990189">
    <property type="term" value="F:protein N-terminal-serine acetyltransferase activity"/>
    <property type="evidence" value="ECO:0007669"/>
    <property type="project" value="UniProtKB-EC"/>
</dbReference>
<dbReference type="GO" id="GO:0005737">
    <property type="term" value="C:cytoplasm"/>
    <property type="evidence" value="ECO:0007669"/>
    <property type="project" value="UniProtKB-SubCell"/>
</dbReference>
<keyword evidence="5" id="KW-0963">Cytoplasm</keyword>
<reference evidence="12" key="1">
    <citation type="submission" date="2016-10" db="EMBL/GenBank/DDBJ databases">
        <authorList>
            <person name="Varghese N."/>
            <person name="Submissions S."/>
        </authorList>
    </citation>
    <scope>NUCLEOTIDE SEQUENCE [LARGE SCALE GENOMIC DNA]</scope>
    <source>
        <strain evidence="12">ATCC 700689</strain>
    </source>
</reference>
<gene>
    <name evidence="11" type="ORF">SAMN05216605_102151</name>
</gene>
<dbReference type="Gene3D" id="3.40.630.30">
    <property type="match status" value="1"/>
</dbReference>
<comment type="similarity">
    <text evidence="2">Belongs to the acetyltransferase family. NAA40 subfamily.</text>
</comment>
<dbReference type="SUPFAM" id="SSF55729">
    <property type="entry name" value="Acyl-CoA N-acyltransferases (Nat)"/>
    <property type="match status" value="1"/>
</dbReference>
<dbReference type="OrthoDB" id="6871659at2"/>
<evidence type="ECO:0000313" key="11">
    <source>
        <dbReference type="EMBL" id="SDG46082.1"/>
    </source>
</evidence>
<dbReference type="InterPro" id="IPR000182">
    <property type="entry name" value="GNAT_dom"/>
</dbReference>
<keyword evidence="12" id="KW-1185">Reference proteome</keyword>
<organism evidence="11 12">
    <name type="scientific">Pseudomonas abietaniphila</name>
    <dbReference type="NCBI Taxonomy" id="89065"/>
    <lineage>
        <taxon>Bacteria</taxon>
        <taxon>Pseudomonadati</taxon>
        <taxon>Pseudomonadota</taxon>
        <taxon>Gammaproteobacteria</taxon>
        <taxon>Pseudomonadales</taxon>
        <taxon>Pseudomonadaceae</taxon>
        <taxon>Pseudomonas</taxon>
    </lineage>
</organism>
<evidence type="ECO:0000256" key="7">
    <source>
        <dbReference type="ARBA" id="ARBA00023315"/>
    </source>
</evidence>
<accession>A0A1G7UES4</accession>
<name>A0A1G7UES4_9PSED</name>
<evidence type="ECO:0000256" key="3">
    <source>
        <dbReference type="ARBA" id="ARBA00012950"/>
    </source>
</evidence>
<evidence type="ECO:0000256" key="4">
    <source>
        <dbReference type="ARBA" id="ARBA00015043"/>
    </source>
</evidence>
<dbReference type="InterPro" id="IPR016181">
    <property type="entry name" value="Acyl_CoA_acyltransferase"/>
</dbReference>
<feature type="domain" description="N-acetyltransferase" evidence="10">
    <location>
        <begin position="8"/>
        <end position="148"/>
    </location>
</feature>
<comment type="catalytic activity">
    <reaction evidence="8">
        <text>N-terminal L-seryl-[histone H2A] + acetyl-CoA = N-terminal N(alpha)-acetyl-L-seryl-[histone H2A] + CoA + H(+)</text>
        <dbReference type="Rhea" id="RHEA:50600"/>
        <dbReference type="Rhea" id="RHEA-COMP:12742"/>
        <dbReference type="Rhea" id="RHEA-COMP:12744"/>
        <dbReference type="ChEBI" id="CHEBI:15378"/>
        <dbReference type="ChEBI" id="CHEBI:57287"/>
        <dbReference type="ChEBI" id="CHEBI:57288"/>
        <dbReference type="ChEBI" id="CHEBI:64738"/>
        <dbReference type="ChEBI" id="CHEBI:83690"/>
        <dbReference type="EC" id="2.3.1.257"/>
    </reaction>
</comment>
<dbReference type="Pfam" id="PF00583">
    <property type="entry name" value="Acetyltransf_1"/>
    <property type="match status" value="1"/>
</dbReference>
<evidence type="ECO:0000256" key="1">
    <source>
        <dbReference type="ARBA" id="ARBA00004496"/>
    </source>
</evidence>
<dbReference type="GO" id="GO:0043998">
    <property type="term" value="F:histone H2A acetyltransferase activity"/>
    <property type="evidence" value="ECO:0007669"/>
    <property type="project" value="InterPro"/>
</dbReference>
<sequence>MIVKKVNLRLSLASIDDLPFARELTRVNMRAYYAQYGLIWQPAAFDAEWPSRESYLIHRESCLIGFLGITVEKNYLYVRDIQLVEAYRGEGVGAWAMTRIAHMAAERRCERIRLKVFKSNPATALYRRLGYASVGEETALLWMERLVDER</sequence>
<keyword evidence="7" id="KW-0012">Acyltransferase</keyword>
<comment type="subcellular location">
    <subcellularLocation>
        <location evidence="1">Cytoplasm</location>
    </subcellularLocation>
</comment>
<dbReference type="Proteomes" id="UP000182894">
    <property type="component" value="Unassembled WGS sequence"/>
</dbReference>
<dbReference type="STRING" id="89065.SAMN05216605_102151"/>
<keyword evidence="6 11" id="KW-0808">Transferase</keyword>
<evidence type="ECO:0000259" key="10">
    <source>
        <dbReference type="PROSITE" id="PS51186"/>
    </source>
</evidence>
<dbReference type="PROSITE" id="PS51186">
    <property type="entry name" value="GNAT"/>
    <property type="match status" value="1"/>
</dbReference>
<evidence type="ECO:0000256" key="5">
    <source>
        <dbReference type="ARBA" id="ARBA00022490"/>
    </source>
</evidence>
<dbReference type="CDD" id="cd04301">
    <property type="entry name" value="NAT_SF"/>
    <property type="match status" value="1"/>
</dbReference>
<evidence type="ECO:0000256" key="8">
    <source>
        <dbReference type="ARBA" id="ARBA00047821"/>
    </source>
</evidence>
<evidence type="ECO:0000313" key="12">
    <source>
        <dbReference type="Proteomes" id="UP000182894"/>
    </source>
</evidence>
<dbReference type="InterPro" id="IPR039949">
    <property type="entry name" value="NAA40"/>
</dbReference>
<dbReference type="RefSeq" id="WP_074750519.1">
    <property type="nucleotide sequence ID" value="NZ_FNCO01000002.1"/>
</dbReference>
<dbReference type="GO" id="GO:0010485">
    <property type="term" value="F:histone H4 acetyltransferase activity"/>
    <property type="evidence" value="ECO:0007669"/>
    <property type="project" value="InterPro"/>
</dbReference>
<dbReference type="EMBL" id="FNCO01000002">
    <property type="protein sequence ID" value="SDG46082.1"/>
    <property type="molecule type" value="Genomic_DNA"/>
</dbReference>
<comment type="catalytic activity">
    <reaction evidence="9">
        <text>N-terminal L-seryl-[histone H4] + acetyl-CoA = N-terminal N(alpha)-acetyl-L-seryl-[histone H4] + CoA + H(+)</text>
        <dbReference type="Rhea" id="RHEA:50596"/>
        <dbReference type="Rhea" id="RHEA-COMP:12740"/>
        <dbReference type="Rhea" id="RHEA-COMP:12743"/>
        <dbReference type="ChEBI" id="CHEBI:15378"/>
        <dbReference type="ChEBI" id="CHEBI:57287"/>
        <dbReference type="ChEBI" id="CHEBI:57288"/>
        <dbReference type="ChEBI" id="CHEBI:64738"/>
        <dbReference type="ChEBI" id="CHEBI:83690"/>
        <dbReference type="EC" id="2.3.1.257"/>
    </reaction>
</comment>
<dbReference type="AlphaFoldDB" id="A0A1G7UES4"/>
<evidence type="ECO:0000256" key="9">
    <source>
        <dbReference type="ARBA" id="ARBA00049524"/>
    </source>
</evidence>
<evidence type="ECO:0000256" key="6">
    <source>
        <dbReference type="ARBA" id="ARBA00022679"/>
    </source>
</evidence>
<dbReference type="PANTHER" id="PTHR20531:SF1">
    <property type="entry name" value="N-ALPHA-ACETYLTRANSFERASE 40"/>
    <property type="match status" value="1"/>
</dbReference>
<dbReference type="PANTHER" id="PTHR20531">
    <property type="entry name" value="N-ALPHA-ACETYLTRANSFERASE 40"/>
    <property type="match status" value="1"/>
</dbReference>
<protein>
    <recommendedName>
        <fullName evidence="4">N-alpha-acetyltransferase 40</fullName>
        <ecNumber evidence="3">2.3.1.257</ecNumber>
    </recommendedName>
</protein>